<evidence type="ECO:0000256" key="22">
    <source>
        <dbReference type="ARBA" id="ARBA00048929"/>
    </source>
</evidence>
<feature type="binding site" evidence="26">
    <location>
        <position position="60"/>
    </location>
    <ligand>
        <name>Mg(2+)</name>
        <dbReference type="ChEBI" id="CHEBI:18420"/>
    </ligand>
</feature>
<dbReference type="Gene3D" id="3.40.720.10">
    <property type="entry name" value="Alkaline Phosphatase, subunit A"/>
    <property type="match status" value="1"/>
</dbReference>
<dbReference type="STRING" id="6573.A0A210QSI9"/>
<keyword evidence="13" id="KW-0325">Glycoprotein</keyword>
<dbReference type="AlphaFoldDB" id="A0A210QSI9"/>
<feature type="binding site" evidence="26">
    <location>
        <position position="173"/>
    </location>
    <ligand>
        <name>Mg(2+)</name>
        <dbReference type="ChEBI" id="CHEBI:18420"/>
    </ligand>
</feature>
<evidence type="ECO:0000256" key="20">
    <source>
        <dbReference type="ARBA" id="ARBA00048097"/>
    </source>
</evidence>
<feature type="chain" id="PRO_5012465292" description="Alkaline phosphatase, tissue-nonspecific isozyme" evidence="28">
    <location>
        <begin position="23"/>
        <end position="505"/>
    </location>
</feature>
<keyword evidence="10 26" id="KW-0862">Zinc</keyword>
<evidence type="ECO:0000256" key="15">
    <source>
        <dbReference type="ARBA" id="ARBA00036105"/>
    </source>
</evidence>
<dbReference type="FunFam" id="3.40.720.10:FF:000008">
    <property type="entry name" value="Alkaline phosphatase"/>
    <property type="match status" value="1"/>
</dbReference>
<dbReference type="Proteomes" id="UP000242188">
    <property type="component" value="Unassembled WGS sequence"/>
</dbReference>
<keyword evidence="6" id="KW-0091">Biomineralization</keyword>
<accession>A0A210QSI9</accession>
<evidence type="ECO:0000256" key="11">
    <source>
        <dbReference type="ARBA" id="ARBA00022842"/>
    </source>
</evidence>
<comment type="catalytic activity">
    <reaction evidence="20">
        <text>diphosphate + H2O = 2 phosphate + H(+)</text>
        <dbReference type="Rhea" id="RHEA:24576"/>
        <dbReference type="ChEBI" id="CHEBI:15377"/>
        <dbReference type="ChEBI" id="CHEBI:15378"/>
        <dbReference type="ChEBI" id="CHEBI:33019"/>
        <dbReference type="ChEBI" id="CHEBI:43474"/>
    </reaction>
    <physiologicalReaction direction="left-to-right" evidence="20">
        <dbReference type="Rhea" id="RHEA:24577"/>
    </physiologicalReaction>
</comment>
<protein>
    <recommendedName>
        <fullName evidence="18">Alkaline phosphatase, tissue-nonspecific isozyme</fullName>
        <ecNumber evidence="4">3.1.3.1</ecNumber>
    </recommendedName>
    <alternativeName>
        <fullName evidence="19">Phosphoamidase</fullName>
    </alternativeName>
</protein>
<feature type="active site" description="Phosphoserine intermediate" evidence="25">
    <location>
        <position position="110"/>
    </location>
</feature>
<feature type="binding site" evidence="26">
    <location>
        <position position="338"/>
    </location>
    <ligand>
        <name>Zn(2+)</name>
        <dbReference type="ChEBI" id="CHEBI:29105"/>
        <label>2</label>
    </ligand>
</feature>
<comment type="caution">
    <text evidence="29">The sequence shown here is derived from an EMBL/GenBank/DDBJ whole genome shotgun (WGS) entry which is preliminary data.</text>
</comment>
<evidence type="ECO:0000256" key="3">
    <source>
        <dbReference type="ARBA" id="ARBA00011738"/>
    </source>
</evidence>
<dbReference type="SUPFAM" id="SSF53649">
    <property type="entry name" value="Alkaline phosphatase-like"/>
    <property type="match status" value="1"/>
</dbReference>
<evidence type="ECO:0000256" key="18">
    <source>
        <dbReference type="ARBA" id="ARBA00040525"/>
    </source>
</evidence>
<comment type="subcellular location">
    <subcellularLocation>
        <location evidence="1">Cell membrane</location>
        <topology evidence="1">Lipid-anchor</topology>
        <topology evidence="1">GPI-anchor</topology>
    </subcellularLocation>
    <subcellularLocation>
        <location evidence="17">Extracellular vesicle membrane</location>
        <topology evidence="17">Lipid-anchor</topology>
        <topology evidence="17">GPI-anchor</topology>
    </subcellularLocation>
</comment>
<evidence type="ECO:0000256" key="14">
    <source>
        <dbReference type="ARBA" id="ARBA00023288"/>
    </source>
</evidence>
<evidence type="ECO:0000313" key="30">
    <source>
        <dbReference type="Proteomes" id="UP000242188"/>
    </source>
</evidence>
<evidence type="ECO:0000256" key="10">
    <source>
        <dbReference type="ARBA" id="ARBA00022833"/>
    </source>
</evidence>
<evidence type="ECO:0000256" key="5">
    <source>
        <dbReference type="ARBA" id="ARBA00022475"/>
    </source>
</evidence>
<dbReference type="EMBL" id="NEDP02002128">
    <property type="protein sequence ID" value="OWF51691.1"/>
    <property type="molecule type" value="Genomic_DNA"/>
</dbReference>
<dbReference type="InterPro" id="IPR017850">
    <property type="entry name" value="Alkaline_phosphatase_core_sf"/>
</dbReference>
<keyword evidence="5" id="KW-1003">Cell membrane</keyword>
<keyword evidence="8 26" id="KW-0479">Metal-binding</keyword>
<feature type="binding site" evidence="26">
    <location>
        <position position="455"/>
    </location>
    <ligand>
        <name>Zn(2+)</name>
        <dbReference type="ChEBI" id="CHEBI:29105"/>
        <label>2</label>
    </ligand>
</feature>
<dbReference type="CDD" id="cd16012">
    <property type="entry name" value="ALP"/>
    <property type="match status" value="1"/>
</dbReference>
<feature type="binding site" evidence="26">
    <location>
        <position position="379"/>
    </location>
    <ligand>
        <name>Zn(2+)</name>
        <dbReference type="ChEBI" id="CHEBI:29105"/>
        <label>2</label>
    </ligand>
</feature>
<evidence type="ECO:0000256" key="13">
    <source>
        <dbReference type="ARBA" id="ARBA00023180"/>
    </source>
</evidence>
<dbReference type="PRINTS" id="PR00113">
    <property type="entry name" value="ALKPHPHTASE"/>
</dbReference>
<evidence type="ECO:0000256" key="27">
    <source>
        <dbReference type="RuleBase" id="RU003946"/>
    </source>
</evidence>
<feature type="signal peptide" evidence="28">
    <location>
        <begin position="1"/>
        <end position="22"/>
    </location>
</feature>
<evidence type="ECO:0000256" key="24">
    <source>
        <dbReference type="ARBA" id="ARBA00049526"/>
    </source>
</evidence>
<gene>
    <name evidence="29" type="ORF">KP79_PYT23721</name>
</gene>
<evidence type="ECO:0000256" key="4">
    <source>
        <dbReference type="ARBA" id="ARBA00012647"/>
    </source>
</evidence>
<evidence type="ECO:0000256" key="28">
    <source>
        <dbReference type="SAM" id="SignalP"/>
    </source>
</evidence>
<comment type="subunit">
    <text evidence="3">Homodimer.</text>
</comment>
<dbReference type="GO" id="GO:0005886">
    <property type="term" value="C:plasma membrane"/>
    <property type="evidence" value="ECO:0007669"/>
    <property type="project" value="UniProtKB-SubCell"/>
</dbReference>
<comment type="catalytic activity">
    <reaction evidence="24">
        <text>ADP + H2O = AMP + phosphate + H(+)</text>
        <dbReference type="Rhea" id="RHEA:61436"/>
        <dbReference type="ChEBI" id="CHEBI:15377"/>
        <dbReference type="ChEBI" id="CHEBI:15378"/>
        <dbReference type="ChEBI" id="CHEBI:43474"/>
        <dbReference type="ChEBI" id="CHEBI:456215"/>
        <dbReference type="ChEBI" id="CHEBI:456216"/>
    </reaction>
    <physiologicalReaction direction="left-to-right" evidence="24">
        <dbReference type="Rhea" id="RHEA:61437"/>
    </physiologicalReaction>
</comment>
<keyword evidence="9" id="KW-0378">Hydrolase</keyword>
<dbReference type="Pfam" id="PF00245">
    <property type="entry name" value="Alk_phosphatase"/>
    <property type="match status" value="1"/>
</dbReference>
<sequence length="505" mass="55967">MIHHTILCYLSVCFVFIGTVSPAYIPKTNWFADAQRELQRNLRARRNTNVAKNIILFVGDGMGVSTVTAARILRGQLKGRTGEETVLEFEKFPHAGISKTYSNDQQTPDSAATATAIMCGEKTNSFTLGINDNVRVSDCSTQPGNELSCVTDWFKNDGRSSGFVTTTRVTHATPAASFAKTPNRNWEYDVAMNMEGVPLQGCRKDIAYQLVYNSSLKVIMGGGRMFFQDKNTLDPELGNVTLDYHRQDGLNLIKEWKKRNEYKRGRYVWNKGQFDTVDPLNTDRLLGLFEPSHMQFEMDRDDGPSGEPSLAQMTGKAIRILQKDPKGFFLLVEGGRIDHAHHMSNAARSLHDVLAFEDAVKSAVHLTNEKDTLIIVTADHSHVFTIAGYSSRGNDILGINDNPMNVPADGVPYTTLSYANGPGYRFGSRNFTDIANSTFIDYKQVTTVPLTFETHGGEDVSIYARGPMSHLIAGVHEQNYIAHVMAQAACVGAHQCNKVEKVPNP</sequence>
<dbReference type="PANTHER" id="PTHR11596">
    <property type="entry name" value="ALKALINE PHOSPHATASE"/>
    <property type="match status" value="1"/>
</dbReference>
<evidence type="ECO:0000256" key="8">
    <source>
        <dbReference type="ARBA" id="ARBA00022723"/>
    </source>
</evidence>
<reference evidence="29 30" key="1">
    <citation type="journal article" date="2017" name="Nat. Ecol. Evol.">
        <title>Scallop genome provides insights into evolution of bilaterian karyotype and development.</title>
        <authorList>
            <person name="Wang S."/>
            <person name="Zhang J."/>
            <person name="Jiao W."/>
            <person name="Li J."/>
            <person name="Xun X."/>
            <person name="Sun Y."/>
            <person name="Guo X."/>
            <person name="Huan P."/>
            <person name="Dong B."/>
            <person name="Zhang L."/>
            <person name="Hu X."/>
            <person name="Sun X."/>
            <person name="Wang J."/>
            <person name="Zhao C."/>
            <person name="Wang Y."/>
            <person name="Wang D."/>
            <person name="Huang X."/>
            <person name="Wang R."/>
            <person name="Lv J."/>
            <person name="Li Y."/>
            <person name="Zhang Z."/>
            <person name="Liu B."/>
            <person name="Lu W."/>
            <person name="Hui Y."/>
            <person name="Liang J."/>
            <person name="Zhou Z."/>
            <person name="Hou R."/>
            <person name="Li X."/>
            <person name="Liu Y."/>
            <person name="Li H."/>
            <person name="Ning X."/>
            <person name="Lin Y."/>
            <person name="Zhao L."/>
            <person name="Xing Q."/>
            <person name="Dou J."/>
            <person name="Li Y."/>
            <person name="Mao J."/>
            <person name="Guo H."/>
            <person name="Dou H."/>
            <person name="Li T."/>
            <person name="Mu C."/>
            <person name="Jiang W."/>
            <person name="Fu Q."/>
            <person name="Fu X."/>
            <person name="Miao Y."/>
            <person name="Liu J."/>
            <person name="Yu Q."/>
            <person name="Li R."/>
            <person name="Liao H."/>
            <person name="Li X."/>
            <person name="Kong Y."/>
            <person name="Jiang Z."/>
            <person name="Chourrout D."/>
            <person name="Li R."/>
            <person name="Bao Z."/>
        </authorList>
    </citation>
    <scope>NUCLEOTIDE SEQUENCE [LARGE SCALE GENOMIC DNA]</scope>
    <source>
        <strain evidence="29 30">PY_sf001</strain>
    </source>
</reference>
<feature type="binding site" evidence="26">
    <location>
        <position position="342"/>
    </location>
    <ligand>
        <name>Zn(2+)</name>
        <dbReference type="ChEBI" id="CHEBI:29105"/>
        <label>2</label>
    </ligand>
</feature>
<evidence type="ECO:0000256" key="9">
    <source>
        <dbReference type="ARBA" id="ARBA00022801"/>
    </source>
</evidence>
<evidence type="ECO:0000313" key="29">
    <source>
        <dbReference type="EMBL" id="OWF51691.1"/>
    </source>
</evidence>
<feature type="binding site" evidence="26">
    <location>
        <position position="380"/>
    </location>
    <ligand>
        <name>Zn(2+)</name>
        <dbReference type="ChEBI" id="CHEBI:29105"/>
        <label>2</label>
    </ligand>
</feature>
<evidence type="ECO:0000256" key="25">
    <source>
        <dbReference type="PIRSR" id="PIRSR601952-1"/>
    </source>
</evidence>
<comment type="catalytic activity">
    <reaction evidence="15">
        <text>a phosphate monoester + H2O = an alcohol + phosphate</text>
        <dbReference type="Rhea" id="RHEA:15017"/>
        <dbReference type="ChEBI" id="CHEBI:15377"/>
        <dbReference type="ChEBI" id="CHEBI:30879"/>
        <dbReference type="ChEBI" id="CHEBI:43474"/>
        <dbReference type="ChEBI" id="CHEBI:67140"/>
        <dbReference type="EC" id="3.1.3.1"/>
    </reaction>
    <physiologicalReaction direction="left-to-right" evidence="15">
        <dbReference type="Rhea" id="RHEA:15018"/>
    </physiologicalReaction>
</comment>
<dbReference type="PANTHER" id="PTHR11596:SF74">
    <property type="entry name" value="ALKALINE PHOSPHATASE, TISSUE-NONSPECIFIC ISOZYME"/>
    <property type="match status" value="1"/>
</dbReference>
<comment type="catalytic activity">
    <reaction evidence="21">
        <text>ATP + H2O = ADP + phosphate + H(+)</text>
        <dbReference type="Rhea" id="RHEA:13065"/>
        <dbReference type="ChEBI" id="CHEBI:15377"/>
        <dbReference type="ChEBI" id="CHEBI:15378"/>
        <dbReference type="ChEBI" id="CHEBI:30616"/>
        <dbReference type="ChEBI" id="CHEBI:43474"/>
        <dbReference type="ChEBI" id="CHEBI:456216"/>
    </reaction>
    <physiologicalReaction direction="left-to-right" evidence="21">
        <dbReference type="Rhea" id="RHEA:13066"/>
    </physiologicalReaction>
</comment>
<dbReference type="GO" id="GO:0031214">
    <property type="term" value="P:biomineral tissue development"/>
    <property type="evidence" value="ECO:0007669"/>
    <property type="project" value="UniProtKB-KW"/>
</dbReference>
<feature type="binding site" evidence="26">
    <location>
        <position position="60"/>
    </location>
    <ligand>
        <name>Zn(2+)</name>
        <dbReference type="ChEBI" id="CHEBI:29105"/>
        <label>2</label>
    </ligand>
</feature>
<evidence type="ECO:0000256" key="23">
    <source>
        <dbReference type="ARBA" id="ARBA00049444"/>
    </source>
</evidence>
<evidence type="ECO:0000256" key="17">
    <source>
        <dbReference type="ARBA" id="ARBA00037828"/>
    </source>
</evidence>
<evidence type="ECO:0000256" key="1">
    <source>
        <dbReference type="ARBA" id="ARBA00004609"/>
    </source>
</evidence>
<name>A0A210QSI9_MIZYE</name>
<evidence type="ECO:0000256" key="12">
    <source>
        <dbReference type="ARBA" id="ARBA00023136"/>
    </source>
</evidence>
<comment type="catalytic activity">
    <reaction evidence="16">
        <text>AMP + H2O = adenosine + phosphate</text>
        <dbReference type="Rhea" id="RHEA:29375"/>
        <dbReference type="ChEBI" id="CHEBI:15377"/>
        <dbReference type="ChEBI" id="CHEBI:16335"/>
        <dbReference type="ChEBI" id="CHEBI:43474"/>
        <dbReference type="ChEBI" id="CHEBI:456215"/>
    </reaction>
    <physiologicalReaction direction="left-to-right" evidence="16">
        <dbReference type="Rhea" id="RHEA:29376"/>
    </physiologicalReaction>
</comment>
<proteinExistence type="inferred from homology"/>
<evidence type="ECO:0000256" key="2">
    <source>
        <dbReference type="ARBA" id="ARBA00005984"/>
    </source>
</evidence>
<feature type="binding site" evidence="26">
    <location>
        <position position="333"/>
    </location>
    <ligand>
        <name>Mg(2+)</name>
        <dbReference type="ChEBI" id="CHEBI:18420"/>
    </ligand>
</feature>
<comment type="similarity">
    <text evidence="2 27">Belongs to the alkaline phosphatase family.</text>
</comment>
<comment type="catalytic activity">
    <reaction evidence="23">
        <text>pyridoxal 5'-phosphate + H2O = pyridoxal + phosphate</text>
        <dbReference type="Rhea" id="RHEA:20533"/>
        <dbReference type="ChEBI" id="CHEBI:15377"/>
        <dbReference type="ChEBI" id="CHEBI:17310"/>
        <dbReference type="ChEBI" id="CHEBI:43474"/>
        <dbReference type="ChEBI" id="CHEBI:597326"/>
    </reaction>
    <physiologicalReaction direction="left-to-right" evidence="23">
        <dbReference type="Rhea" id="RHEA:20534"/>
    </physiologicalReaction>
</comment>
<comment type="catalytic activity">
    <reaction evidence="22">
        <text>phosphoethanolamine + H2O = ethanolamine + phosphate</text>
        <dbReference type="Rhea" id="RHEA:16089"/>
        <dbReference type="ChEBI" id="CHEBI:15377"/>
        <dbReference type="ChEBI" id="CHEBI:43474"/>
        <dbReference type="ChEBI" id="CHEBI:57603"/>
        <dbReference type="ChEBI" id="CHEBI:58190"/>
    </reaction>
    <physiologicalReaction direction="left-to-right" evidence="22">
        <dbReference type="Rhea" id="RHEA:16090"/>
    </physiologicalReaction>
</comment>
<feature type="binding site" evidence="26">
    <location>
        <position position="171"/>
    </location>
    <ligand>
        <name>Mg(2+)</name>
        <dbReference type="ChEBI" id="CHEBI:18420"/>
    </ligand>
</feature>
<organism evidence="29 30">
    <name type="scientific">Mizuhopecten yessoensis</name>
    <name type="common">Japanese scallop</name>
    <name type="synonym">Patinopecten yessoensis</name>
    <dbReference type="NCBI Taxonomy" id="6573"/>
    <lineage>
        <taxon>Eukaryota</taxon>
        <taxon>Metazoa</taxon>
        <taxon>Spiralia</taxon>
        <taxon>Lophotrochozoa</taxon>
        <taxon>Mollusca</taxon>
        <taxon>Bivalvia</taxon>
        <taxon>Autobranchia</taxon>
        <taxon>Pteriomorphia</taxon>
        <taxon>Pectinida</taxon>
        <taxon>Pectinoidea</taxon>
        <taxon>Pectinidae</taxon>
        <taxon>Mizuhopecten</taxon>
    </lineage>
</organism>
<keyword evidence="14" id="KW-0449">Lipoprotein</keyword>
<dbReference type="GO" id="GO:0004035">
    <property type="term" value="F:alkaline phosphatase activity"/>
    <property type="evidence" value="ECO:0007669"/>
    <property type="project" value="UniProtKB-EC"/>
</dbReference>
<dbReference type="GO" id="GO:0098552">
    <property type="term" value="C:side of membrane"/>
    <property type="evidence" value="ECO:0007669"/>
    <property type="project" value="UniProtKB-KW"/>
</dbReference>
<evidence type="ECO:0000256" key="16">
    <source>
        <dbReference type="ARBA" id="ARBA00036923"/>
    </source>
</evidence>
<dbReference type="EC" id="3.1.3.1" evidence="4"/>
<keyword evidence="12" id="KW-0472">Membrane</keyword>
<evidence type="ECO:0000256" key="21">
    <source>
        <dbReference type="ARBA" id="ARBA00048778"/>
    </source>
</evidence>
<keyword evidence="7" id="KW-0336">GPI-anchor</keyword>
<evidence type="ECO:0000256" key="6">
    <source>
        <dbReference type="ARBA" id="ARBA00022591"/>
    </source>
</evidence>
<dbReference type="SMART" id="SM00098">
    <property type="entry name" value="alkPPc"/>
    <property type="match status" value="1"/>
</dbReference>
<evidence type="ECO:0000256" key="26">
    <source>
        <dbReference type="PIRSR" id="PIRSR601952-2"/>
    </source>
</evidence>
<keyword evidence="11 26" id="KW-0460">Magnesium</keyword>
<evidence type="ECO:0000256" key="19">
    <source>
        <dbReference type="ARBA" id="ARBA00042603"/>
    </source>
</evidence>
<keyword evidence="30" id="KW-1185">Reference proteome</keyword>
<comment type="cofactor">
    <cofactor evidence="26">
        <name>Mg(2+)</name>
        <dbReference type="ChEBI" id="CHEBI:18420"/>
    </cofactor>
    <text evidence="26">Binds 1 Mg(2+) ion.</text>
</comment>
<dbReference type="GO" id="GO:0046872">
    <property type="term" value="F:metal ion binding"/>
    <property type="evidence" value="ECO:0007669"/>
    <property type="project" value="UniProtKB-KW"/>
</dbReference>
<keyword evidence="28" id="KW-0732">Signal</keyword>
<dbReference type="OrthoDB" id="5818554at2759"/>
<comment type="cofactor">
    <cofactor evidence="26">
        <name>Zn(2+)</name>
        <dbReference type="ChEBI" id="CHEBI:29105"/>
    </cofactor>
    <text evidence="26">Binds 2 Zn(2+) ions.</text>
</comment>
<dbReference type="InterPro" id="IPR001952">
    <property type="entry name" value="Alkaline_phosphatase"/>
</dbReference>
<evidence type="ECO:0000256" key="7">
    <source>
        <dbReference type="ARBA" id="ARBA00022622"/>
    </source>
</evidence>